<evidence type="ECO:0000313" key="2">
    <source>
        <dbReference type="Proteomes" id="UP000820818"/>
    </source>
</evidence>
<proteinExistence type="predicted"/>
<dbReference type="PANTHER" id="PTHR46579:SF1">
    <property type="entry name" value="F5_8 TYPE C DOMAIN-CONTAINING PROTEIN"/>
    <property type="match status" value="1"/>
</dbReference>
<sequence>MEQQIQYLLESGAAKWFDSKQNCDGKTRGDIQTGDLYREKVRITDELIRYITLQLNTDGAECHKKSKFTFWAFMGIPNELPYFLRRSNILLFAIWYGNKKPPSGPFLEASISELQHLGTKGVQFNQRTYLVKPLILTTDSMARSVFLNGSTFRGECGCDFCLHPGEMIKIGRGSTRVYQEPTSNPTFAPRTVEQHERDLMTVLGTGKRLNGIKGPSPFLALLDFDYVQAQVPDYLHCVCHGGIKFLVALWTETKYFKQPWYLDERKTAILNARLMQMKPPYEITRTSSPLSDIIRATLNWGCIWSWSTFIPEWFNGVLVSSTNGTQCVPEQMVKNLLMKKAVRSDAITLMLKYNLPQNVSELLKDFLNISHHDLLSSLEIDSSVFNLKLLGVPKKKFASKECKSAIQKYFSFVGDPAPLHIRSYYSYKRFLFGKKAIFTTTSYTRSLKRINYCAYMKNDVFFMIEEIVSFNFQPNDATGNVFLLGRIMGSISKEKYSPAPKCLESLYFCNLPGQSTKCVGLSSTLVAFSASDILKKAVIGFNNCLTETYVVTALPNSVETD</sequence>
<dbReference type="PANTHER" id="PTHR46579">
    <property type="entry name" value="F5/8 TYPE C DOMAIN-CONTAINING PROTEIN-RELATED"/>
    <property type="match status" value="1"/>
</dbReference>
<keyword evidence="2" id="KW-1185">Reference proteome</keyword>
<gene>
    <name evidence="1" type="ORF">GHT06_011497</name>
</gene>
<dbReference type="AlphaFoldDB" id="A0AAD5LEQ4"/>
<comment type="caution">
    <text evidence="1">The sequence shown here is derived from an EMBL/GenBank/DDBJ whole genome shotgun (WGS) entry which is preliminary data.</text>
</comment>
<organism evidence="1 2">
    <name type="scientific">Daphnia sinensis</name>
    <dbReference type="NCBI Taxonomy" id="1820382"/>
    <lineage>
        <taxon>Eukaryota</taxon>
        <taxon>Metazoa</taxon>
        <taxon>Ecdysozoa</taxon>
        <taxon>Arthropoda</taxon>
        <taxon>Crustacea</taxon>
        <taxon>Branchiopoda</taxon>
        <taxon>Diplostraca</taxon>
        <taxon>Cladocera</taxon>
        <taxon>Anomopoda</taxon>
        <taxon>Daphniidae</taxon>
        <taxon>Daphnia</taxon>
        <taxon>Daphnia similis group</taxon>
    </lineage>
</organism>
<accession>A0AAD5LEQ4</accession>
<dbReference type="EMBL" id="WJBH02000003">
    <property type="protein sequence ID" value="KAI9560555.1"/>
    <property type="molecule type" value="Genomic_DNA"/>
</dbReference>
<dbReference type="Proteomes" id="UP000820818">
    <property type="component" value="Linkage Group LG3"/>
</dbReference>
<reference evidence="1 2" key="1">
    <citation type="submission" date="2022-05" db="EMBL/GenBank/DDBJ databases">
        <title>A multi-omics perspective on studying reproductive biology in Daphnia sinensis.</title>
        <authorList>
            <person name="Jia J."/>
        </authorList>
    </citation>
    <scope>NUCLEOTIDE SEQUENCE [LARGE SCALE GENOMIC DNA]</scope>
    <source>
        <strain evidence="1 2">WSL</strain>
    </source>
</reference>
<protein>
    <submittedName>
        <fullName evidence="1">Uncharacterized protein</fullName>
    </submittedName>
</protein>
<evidence type="ECO:0000313" key="1">
    <source>
        <dbReference type="EMBL" id="KAI9560555.1"/>
    </source>
</evidence>
<name>A0AAD5LEQ4_9CRUS</name>